<reference evidence="2" key="1">
    <citation type="submission" date="2014-11" db="EMBL/GenBank/DDBJ databases">
        <authorList>
            <person name="Amaro Gonzalez C."/>
        </authorList>
    </citation>
    <scope>NUCLEOTIDE SEQUENCE</scope>
</reference>
<keyword evidence="1" id="KW-1133">Transmembrane helix</keyword>
<protein>
    <submittedName>
        <fullName evidence="2">Uncharacterized protein</fullName>
    </submittedName>
</protein>
<evidence type="ECO:0000313" key="2">
    <source>
        <dbReference type="EMBL" id="JAI07630.1"/>
    </source>
</evidence>
<dbReference type="EMBL" id="GBXM01000948">
    <property type="protein sequence ID" value="JAI07630.1"/>
    <property type="molecule type" value="Transcribed_RNA"/>
</dbReference>
<reference evidence="2" key="2">
    <citation type="journal article" date="2015" name="Fish Shellfish Immunol.">
        <title>Early steps in the European eel (Anguilla anguilla)-Vibrio vulnificus interaction in the gills: Role of the RtxA13 toxin.</title>
        <authorList>
            <person name="Callol A."/>
            <person name="Pajuelo D."/>
            <person name="Ebbesson L."/>
            <person name="Teles M."/>
            <person name="MacKenzie S."/>
            <person name="Amaro C."/>
        </authorList>
    </citation>
    <scope>NUCLEOTIDE SEQUENCE</scope>
</reference>
<organism evidence="2">
    <name type="scientific">Anguilla anguilla</name>
    <name type="common">European freshwater eel</name>
    <name type="synonym">Muraena anguilla</name>
    <dbReference type="NCBI Taxonomy" id="7936"/>
    <lineage>
        <taxon>Eukaryota</taxon>
        <taxon>Metazoa</taxon>
        <taxon>Chordata</taxon>
        <taxon>Craniata</taxon>
        <taxon>Vertebrata</taxon>
        <taxon>Euteleostomi</taxon>
        <taxon>Actinopterygii</taxon>
        <taxon>Neopterygii</taxon>
        <taxon>Teleostei</taxon>
        <taxon>Anguilliformes</taxon>
        <taxon>Anguillidae</taxon>
        <taxon>Anguilla</taxon>
    </lineage>
</organism>
<keyword evidence="1" id="KW-0472">Membrane</keyword>
<sequence>MQTVSGAVSSGDSGSTSCIQLACPGNSFSFCQIMFFILLFKMIAKITAKASSTDTSHKITMETGIFLRPH</sequence>
<name>A0A0E9XY90_ANGAN</name>
<proteinExistence type="predicted"/>
<feature type="transmembrane region" description="Helical" evidence="1">
    <location>
        <begin position="19"/>
        <end position="40"/>
    </location>
</feature>
<keyword evidence="1" id="KW-0812">Transmembrane</keyword>
<dbReference type="AlphaFoldDB" id="A0A0E9XY90"/>
<accession>A0A0E9XY90</accession>
<evidence type="ECO:0000256" key="1">
    <source>
        <dbReference type="SAM" id="Phobius"/>
    </source>
</evidence>